<evidence type="ECO:0000313" key="1">
    <source>
        <dbReference type="EMBL" id="BBX67606.1"/>
    </source>
</evidence>
<accession>A0A7I7M6K6</accession>
<protein>
    <submittedName>
        <fullName evidence="1">Uncharacterized protein</fullName>
    </submittedName>
</protein>
<reference evidence="1 2" key="1">
    <citation type="journal article" date="2019" name="Emerg. Microbes Infect.">
        <title>Comprehensive subspecies identification of 175 nontuberculous mycobacteria species based on 7547 genomic profiles.</title>
        <authorList>
            <person name="Matsumoto Y."/>
            <person name="Kinjo T."/>
            <person name="Motooka D."/>
            <person name="Nabeya D."/>
            <person name="Jung N."/>
            <person name="Uechi K."/>
            <person name="Horii T."/>
            <person name="Iida T."/>
            <person name="Fujita J."/>
            <person name="Nakamura S."/>
        </authorList>
    </citation>
    <scope>NUCLEOTIDE SEQUENCE [LARGE SCALE GENOMIC DNA]</scope>
    <source>
        <strain evidence="1 2">JCM 13323</strain>
    </source>
</reference>
<dbReference type="Proteomes" id="UP000466514">
    <property type="component" value="Chromosome"/>
</dbReference>
<organism evidence="1 2">
    <name type="scientific">Mycolicibacterium psychrotolerans</name>
    <dbReference type="NCBI Taxonomy" id="216929"/>
    <lineage>
        <taxon>Bacteria</taxon>
        <taxon>Bacillati</taxon>
        <taxon>Actinomycetota</taxon>
        <taxon>Actinomycetes</taxon>
        <taxon>Mycobacteriales</taxon>
        <taxon>Mycobacteriaceae</taxon>
        <taxon>Mycolicibacterium</taxon>
    </lineage>
</organism>
<dbReference type="KEGG" id="mpsc:MPSYJ_10670"/>
<keyword evidence="2" id="KW-1185">Reference proteome</keyword>
<sequence length="71" mass="7542">MSAAFSTVRLARDTVSVRALMAILLDGGYPAFMCRTIPDNASLYTAKVNERRGFACAQVCAGVAANWSVIA</sequence>
<dbReference type="EMBL" id="AP022574">
    <property type="protein sequence ID" value="BBX67606.1"/>
    <property type="molecule type" value="Genomic_DNA"/>
</dbReference>
<name>A0A7I7M6K6_9MYCO</name>
<gene>
    <name evidence="1" type="ORF">MPSYJ_10670</name>
</gene>
<proteinExistence type="predicted"/>
<evidence type="ECO:0000313" key="2">
    <source>
        <dbReference type="Proteomes" id="UP000466514"/>
    </source>
</evidence>
<dbReference type="AlphaFoldDB" id="A0A7I7M6K6"/>